<dbReference type="EMBL" id="CP003117">
    <property type="protein sequence ID" value="AET63734.1"/>
    <property type="molecule type" value="Genomic_DNA"/>
</dbReference>
<proteinExistence type="predicted"/>
<protein>
    <submittedName>
        <fullName evidence="2">Cna B domain protein</fullName>
    </submittedName>
</protein>
<feature type="region of interest" description="Disordered" evidence="1">
    <location>
        <begin position="223"/>
        <end position="245"/>
    </location>
</feature>
<organism evidence="2 3">
    <name type="scientific">Methanothrix harundinacea (strain 6Ac)</name>
    <name type="common">Methanosaeta harundinacea</name>
    <dbReference type="NCBI Taxonomy" id="1110509"/>
    <lineage>
        <taxon>Archaea</taxon>
        <taxon>Methanobacteriati</taxon>
        <taxon>Methanobacteriota</taxon>
        <taxon>Stenosarchaea group</taxon>
        <taxon>Methanomicrobia</taxon>
        <taxon>Methanotrichales</taxon>
        <taxon>Methanotrichaceae</taxon>
        <taxon>Methanothrix</taxon>
    </lineage>
</organism>
<dbReference type="Gene3D" id="3.40.1350.20">
    <property type="match status" value="3"/>
</dbReference>
<dbReference type="AlphaFoldDB" id="G7WM69"/>
<evidence type="ECO:0000256" key="1">
    <source>
        <dbReference type="SAM" id="MobiDB-lite"/>
    </source>
</evidence>
<keyword evidence="3" id="KW-1185">Reference proteome</keyword>
<accession>G7WM69</accession>
<dbReference type="STRING" id="1110509.Mhar_0347"/>
<evidence type="ECO:0000313" key="3">
    <source>
        <dbReference type="Proteomes" id="UP000005877"/>
    </source>
</evidence>
<dbReference type="PATRIC" id="fig|1110509.7.peg.388"/>
<gene>
    <name evidence="2" type="ordered locus">Mhar_0347</name>
</gene>
<reference evidence="2 3" key="1">
    <citation type="journal article" date="2012" name="PLoS ONE">
        <title>The genome characteristics and predicted function of methyl-group oxidation pathway in the obligate aceticlastic methanogens, Methanosaeta spp.</title>
        <authorList>
            <person name="Zhu J."/>
            <person name="Zheng H."/>
            <person name="Ai G."/>
            <person name="Zhang G."/>
            <person name="Liu D."/>
            <person name="Liu X."/>
            <person name="Dong X."/>
        </authorList>
    </citation>
    <scope>NUCLEOTIDE SEQUENCE [LARGE SCALE GENOMIC DNA]</scope>
    <source>
        <strain evidence="2 3">6Ac</strain>
    </source>
</reference>
<dbReference type="HOGENOM" id="CLU_623506_0_0_2"/>
<name>G7WM69_METH6</name>
<sequence length="439" mass="48009">MVTTKLGEESLRRLGREALVKENLPYVMGTISLLLMVLATAVSSANAAGIATIQSTGSGMTYSSISWSGYGLPTPVPDGTYYHRSSFGSYFWPEVPPEGRDPWTSGLWTSPRPGRSWYNQQPVATDLYPNVAGPAPAGTAVTWTAMATDPDGDAILYKFWLKGPSTGWAWKDMTGWTASNRWTWRTAPSDAGTSSVCVSVKDGRNAGPDGSKCSLTREFTVALPRTNGPPTATGLSPSRGSPALPGASVTWTATATDPDGDQIFYRFWLKGPSTGDAWREMTGWTASNRWTWQTTASDAGTSQVNVWIRDGNHAGYDSWDSYQVRDFQVAAPRANRPPTATGLEPNWRSPLVAGSAVTWTAKAVDPDGDQIFYRFWLRGPSTGDAWREMTGWTASNRWTWQTTASDAGTSQVNVWIRDGNHAGYDSWDSYQVKEFTITW</sequence>
<dbReference type="KEGG" id="mhi:Mhar_0347"/>
<dbReference type="Proteomes" id="UP000005877">
    <property type="component" value="Chromosome"/>
</dbReference>
<evidence type="ECO:0000313" key="2">
    <source>
        <dbReference type="EMBL" id="AET63734.1"/>
    </source>
</evidence>
<feature type="compositionally biased region" description="Polar residues" evidence="1">
    <location>
        <begin position="228"/>
        <end position="239"/>
    </location>
</feature>